<protein>
    <submittedName>
        <fullName evidence="1">Uncharacterized protein</fullName>
    </submittedName>
</protein>
<comment type="caution">
    <text evidence="1">The sequence shown here is derived from an EMBL/GenBank/DDBJ whole genome shotgun (WGS) entry which is preliminary data.</text>
</comment>
<proteinExistence type="predicted"/>
<dbReference type="Proteomes" id="UP001432027">
    <property type="component" value="Unassembled WGS sequence"/>
</dbReference>
<name>A0AAV5U307_9BILA</name>
<evidence type="ECO:0000313" key="1">
    <source>
        <dbReference type="EMBL" id="GMT00887.1"/>
    </source>
</evidence>
<organism evidence="1 2">
    <name type="scientific">Pristionchus entomophagus</name>
    <dbReference type="NCBI Taxonomy" id="358040"/>
    <lineage>
        <taxon>Eukaryota</taxon>
        <taxon>Metazoa</taxon>
        <taxon>Ecdysozoa</taxon>
        <taxon>Nematoda</taxon>
        <taxon>Chromadorea</taxon>
        <taxon>Rhabditida</taxon>
        <taxon>Rhabditina</taxon>
        <taxon>Diplogasteromorpha</taxon>
        <taxon>Diplogasteroidea</taxon>
        <taxon>Neodiplogasteridae</taxon>
        <taxon>Pristionchus</taxon>
    </lineage>
</organism>
<dbReference type="EMBL" id="BTSX01000005">
    <property type="protein sequence ID" value="GMT00887.1"/>
    <property type="molecule type" value="Genomic_DNA"/>
</dbReference>
<feature type="non-terminal residue" evidence="1">
    <location>
        <position position="656"/>
    </location>
</feature>
<gene>
    <name evidence="1" type="ORF">PENTCL1PPCAC_23061</name>
</gene>
<reference evidence="1" key="1">
    <citation type="submission" date="2023-10" db="EMBL/GenBank/DDBJ databases">
        <title>Genome assembly of Pristionchus species.</title>
        <authorList>
            <person name="Yoshida K."/>
            <person name="Sommer R.J."/>
        </authorList>
    </citation>
    <scope>NUCLEOTIDE SEQUENCE</scope>
    <source>
        <strain evidence="1">RS0144</strain>
    </source>
</reference>
<keyword evidence="2" id="KW-1185">Reference proteome</keyword>
<sequence>MATLTCSLFLPRKCLVSYLGGEYLLAANGPFIECFDMDKIRCGKYDQYTDLPVKTRVTENSPICHILPLYKSGGVVVITSDYRHSSRTLTAHLLHRELVLSGGYVVNPLTSHLLSREENFVEEGEYADTRAEVISGTDEFVLLTSTFVAHYRYVFSNFDDHDAQFIREQEFDLKQIVTHKSNNGCRLGPSCISPSIPLQFMMKSVKPSPDARYSVYFFRTGDSKLTWREYTDSYPSSVELMIPNLQIGILCREQLTTFVSTSVHQYGVKSNQLKQLVQFENPHILPKRIFVVENTQERKMEIIIVSEEGIMWYRWNGKHLEVFDQEDDERMEVVRDSLGIHQDDNDMLKEVLSHMDGIIDTAIIYESTTNEIHLVNSLKSGKIETRLHLGELENSLMRDVSTSSPLSGYNSLITTSTSSKDIYIHNRGTIGSQISSIISIRAQKVHWFDIDRKGTVNRKPLKSIDIPTSVATCSDVDAGPSLDSSYILIGCAKGEVYVQILKIGSDPPGYVIQDEKTKILSVRFFRDKITGNSPTQYAVLTNFKLRVFQVSSFHNPGLGLPSNTKILYEFNIDKPKEWKYYNMLTMGDGTIIHDVWLLFDDIVYLIIGRKKKLSKIITMKLRRWKGAITASSAISTKKKEEDSYLDIITIAKRSKI</sequence>
<evidence type="ECO:0000313" key="2">
    <source>
        <dbReference type="Proteomes" id="UP001432027"/>
    </source>
</evidence>
<accession>A0AAV5U307</accession>
<dbReference type="AlphaFoldDB" id="A0AAV5U307"/>